<dbReference type="HOGENOM" id="CLU_3150440_0_0_4"/>
<proteinExistence type="predicted"/>
<dbReference type="STRING" id="398527.Bphyt_4889"/>
<dbReference type="EMBL" id="CP001053">
    <property type="protein sequence ID" value="ACD19253.1"/>
    <property type="molecule type" value="Genomic_DNA"/>
</dbReference>
<dbReference type="AlphaFoldDB" id="B2TC33"/>
<evidence type="ECO:0000313" key="2">
    <source>
        <dbReference type="Proteomes" id="UP000001739"/>
    </source>
</evidence>
<gene>
    <name evidence="1" type="ordered locus">Bphyt_4889</name>
</gene>
<dbReference type="Proteomes" id="UP000001739">
    <property type="component" value="Chromosome 2"/>
</dbReference>
<sequence length="48" mass="5086">MRADLVLFSPSLDSCEKTSAPDRPADIAAISSYLQMFASAHKIGSNGD</sequence>
<dbReference type="KEGG" id="bpy:Bphyt_4889"/>
<accession>B2TC33</accession>
<evidence type="ECO:0000313" key="1">
    <source>
        <dbReference type="EMBL" id="ACD19253.1"/>
    </source>
</evidence>
<organism evidence="1 2">
    <name type="scientific">Paraburkholderia phytofirmans (strain DSM 17436 / LMG 22146 / PsJN)</name>
    <name type="common">Burkholderia phytofirmans</name>
    <dbReference type="NCBI Taxonomy" id="398527"/>
    <lineage>
        <taxon>Bacteria</taxon>
        <taxon>Pseudomonadati</taxon>
        <taxon>Pseudomonadota</taxon>
        <taxon>Betaproteobacteria</taxon>
        <taxon>Burkholderiales</taxon>
        <taxon>Burkholderiaceae</taxon>
        <taxon>Paraburkholderia</taxon>
    </lineage>
</organism>
<name>B2TC33_PARPJ</name>
<reference evidence="1 2" key="1">
    <citation type="journal article" date="2011" name="J. Bacteriol.">
        <title>Complete genome sequence of the plant growth-promoting endophyte Burkholderia phytofirmans strain PsJN.</title>
        <authorList>
            <person name="Weilharter A."/>
            <person name="Mitter B."/>
            <person name="Shin M.V."/>
            <person name="Chain P.S."/>
            <person name="Nowak J."/>
            <person name="Sessitsch A."/>
        </authorList>
    </citation>
    <scope>NUCLEOTIDE SEQUENCE [LARGE SCALE GENOMIC DNA]</scope>
    <source>
        <strain evidence="2">DSM 17436 / LMG 22146 / PsJN</strain>
    </source>
</reference>
<protein>
    <submittedName>
        <fullName evidence="1">Uncharacterized protein</fullName>
    </submittedName>
</protein>